<feature type="domain" description="Response regulatory" evidence="3">
    <location>
        <begin position="6"/>
        <end position="122"/>
    </location>
</feature>
<dbReference type="GO" id="GO:0000160">
    <property type="term" value="P:phosphorelay signal transduction system"/>
    <property type="evidence" value="ECO:0007669"/>
    <property type="project" value="InterPro"/>
</dbReference>
<dbReference type="InterPro" id="IPR036457">
    <property type="entry name" value="PPM-type-like_dom_sf"/>
</dbReference>
<dbReference type="SMART" id="SM00331">
    <property type="entry name" value="PP2C_SIG"/>
    <property type="match status" value="1"/>
</dbReference>
<evidence type="ECO:0000256" key="1">
    <source>
        <dbReference type="ARBA" id="ARBA00022801"/>
    </source>
</evidence>
<dbReference type="InterPro" id="IPR001932">
    <property type="entry name" value="PPM-type_phosphatase-like_dom"/>
</dbReference>
<sequence>MLEKIKILIIDDTLPNRVYLSKLLTSEGFETLQAQNGAEGRKTAEKELPDLIILDMMMPGETGLETCRKLKDNSKTYSIPVIFLTADYSKESTVEGLKCGGVDYITKPFHDEEVIARIRNHIQLKAVQNELMAKYSQDLKSISDAQKSILIDPESIPDALFHVYHKPLREAGGDYYDVVKLTENHYIYICADVSGHDIASIVTSSALKTAIRQYTSVIYTPKQIIGQINQLLNKVIDDDLFVSLILLYVNRDTGRASLINAGHPFPLIQHGDGSIELIRERGHMLGTMENPVIKVHETRLKEGDRIFMFTDGLVDELRAPDGYDQIIKALRESEGKSVREQIEILSESISPAADNNDDILIMGVQI</sequence>
<dbReference type="SMART" id="SM00448">
    <property type="entry name" value="REC"/>
    <property type="match status" value="1"/>
</dbReference>
<dbReference type="EMBL" id="JACHGJ010000003">
    <property type="protein sequence ID" value="MBB6480329.1"/>
    <property type="molecule type" value="Genomic_DNA"/>
</dbReference>
<name>A0A841RBQ0_9SPIO</name>
<accession>A0A841RBQ0</accession>
<evidence type="ECO:0000313" key="4">
    <source>
        <dbReference type="EMBL" id="MBB6480329.1"/>
    </source>
</evidence>
<dbReference type="InterPro" id="IPR011006">
    <property type="entry name" value="CheY-like_superfamily"/>
</dbReference>
<dbReference type="SUPFAM" id="SSF52172">
    <property type="entry name" value="CheY-like"/>
    <property type="match status" value="1"/>
</dbReference>
<dbReference type="Proteomes" id="UP000587760">
    <property type="component" value="Unassembled WGS sequence"/>
</dbReference>
<dbReference type="AlphaFoldDB" id="A0A841RBQ0"/>
<dbReference type="PANTHER" id="PTHR43156:SF2">
    <property type="entry name" value="STAGE II SPORULATION PROTEIN E"/>
    <property type="match status" value="1"/>
</dbReference>
<keyword evidence="5" id="KW-1185">Reference proteome</keyword>
<dbReference type="EC" id="3.1.3.3" evidence="4"/>
<feature type="modified residue" description="4-aspartylphosphate" evidence="2">
    <location>
        <position position="55"/>
    </location>
</feature>
<evidence type="ECO:0000313" key="5">
    <source>
        <dbReference type="Proteomes" id="UP000587760"/>
    </source>
</evidence>
<dbReference type="Gene3D" id="3.40.50.2300">
    <property type="match status" value="1"/>
</dbReference>
<dbReference type="GO" id="GO:0016791">
    <property type="term" value="F:phosphatase activity"/>
    <property type="evidence" value="ECO:0007669"/>
    <property type="project" value="TreeGrafter"/>
</dbReference>
<protein>
    <submittedName>
        <fullName evidence="4">Sigma-B regulation protein RsbU (Phosphoserine phosphatase)</fullName>
        <ecNumber evidence="4">3.1.3.3</ecNumber>
    </submittedName>
</protein>
<keyword evidence="2" id="KW-0597">Phosphoprotein</keyword>
<dbReference type="InterPro" id="IPR001789">
    <property type="entry name" value="Sig_transdc_resp-reg_receiver"/>
</dbReference>
<dbReference type="PANTHER" id="PTHR43156">
    <property type="entry name" value="STAGE II SPORULATION PROTEIN E-RELATED"/>
    <property type="match status" value="1"/>
</dbReference>
<comment type="caution">
    <text evidence="4">The sequence shown here is derived from an EMBL/GenBank/DDBJ whole genome shotgun (WGS) entry which is preliminary data.</text>
</comment>
<dbReference type="RefSeq" id="WP_184746473.1">
    <property type="nucleotide sequence ID" value="NZ_JACHGJ010000003.1"/>
</dbReference>
<organism evidence="4 5">
    <name type="scientific">Spirochaeta isovalerica</name>
    <dbReference type="NCBI Taxonomy" id="150"/>
    <lineage>
        <taxon>Bacteria</taxon>
        <taxon>Pseudomonadati</taxon>
        <taxon>Spirochaetota</taxon>
        <taxon>Spirochaetia</taxon>
        <taxon>Spirochaetales</taxon>
        <taxon>Spirochaetaceae</taxon>
        <taxon>Spirochaeta</taxon>
    </lineage>
</organism>
<dbReference type="Gene3D" id="3.60.40.10">
    <property type="entry name" value="PPM-type phosphatase domain"/>
    <property type="match status" value="1"/>
</dbReference>
<keyword evidence="1 4" id="KW-0378">Hydrolase</keyword>
<evidence type="ECO:0000256" key="2">
    <source>
        <dbReference type="PROSITE-ProRule" id="PRU00169"/>
    </source>
</evidence>
<dbReference type="InterPro" id="IPR052016">
    <property type="entry name" value="Bact_Sigma-Reg"/>
</dbReference>
<gene>
    <name evidence="4" type="ORF">HNR50_001992</name>
</gene>
<dbReference type="SUPFAM" id="SSF81606">
    <property type="entry name" value="PP2C-like"/>
    <property type="match status" value="1"/>
</dbReference>
<evidence type="ECO:0000259" key="3">
    <source>
        <dbReference type="PROSITE" id="PS50110"/>
    </source>
</evidence>
<dbReference type="PROSITE" id="PS50110">
    <property type="entry name" value="RESPONSE_REGULATORY"/>
    <property type="match status" value="1"/>
</dbReference>
<reference evidence="4 5" key="1">
    <citation type="submission" date="2020-08" db="EMBL/GenBank/DDBJ databases">
        <title>Genomic Encyclopedia of Type Strains, Phase IV (KMG-IV): sequencing the most valuable type-strain genomes for metagenomic binning, comparative biology and taxonomic classification.</title>
        <authorList>
            <person name="Goeker M."/>
        </authorList>
    </citation>
    <scope>NUCLEOTIDE SEQUENCE [LARGE SCALE GENOMIC DNA]</scope>
    <source>
        <strain evidence="4 5">DSM 2461</strain>
    </source>
</reference>
<dbReference type="Pfam" id="PF07228">
    <property type="entry name" value="SpoIIE"/>
    <property type="match status" value="1"/>
</dbReference>
<proteinExistence type="predicted"/>
<dbReference type="Pfam" id="PF00072">
    <property type="entry name" value="Response_reg"/>
    <property type="match status" value="1"/>
</dbReference>